<sequence>MWCIYTLAQTTGSTANGTLTQCPNVTGMPSANWTSLHGLWYELAIAPNNTNTAIKCPYMQLMPTAYNNKIDFNTQQPLTTSFPNSTITQSPAMFSLTVTY</sequence>
<proteinExistence type="predicted"/>
<dbReference type="Gene3D" id="2.40.128.20">
    <property type="match status" value="1"/>
</dbReference>
<protein>
    <submittedName>
        <fullName evidence="1">Uncharacterized protein</fullName>
    </submittedName>
</protein>
<name>A0A7R9LYM3_9ACAR</name>
<evidence type="ECO:0000313" key="2">
    <source>
        <dbReference type="Proteomes" id="UP000728032"/>
    </source>
</evidence>
<keyword evidence="2" id="KW-1185">Reference proteome</keyword>
<evidence type="ECO:0000313" key="1">
    <source>
        <dbReference type="EMBL" id="CAD7650345.1"/>
    </source>
</evidence>
<dbReference type="InterPro" id="IPR012674">
    <property type="entry name" value="Calycin"/>
</dbReference>
<dbReference type="SUPFAM" id="SSF50814">
    <property type="entry name" value="Lipocalins"/>
    <property type="match status" value="1"/>
</dbReference>
<accession>A0A7R9LYM3</accession>
<dbReference type="Proteomes" id="UP000728032">
    <property type="component" value="Unassembled WGS sequence"/>
</dbReference>
<dbReference type="EMBL" id="OC918906">
    <property type="protein sequence ID" value="CAD7650345.1"/>
    <property type="molecule type" value="Genomic_DNA"/>
</dbReference>
<gene>
    <name evidence="1" type="ORF">ONB1V03_LOCUS7761</name>
</gene>
<dbReference type="AlphaFoldDB" id="A0A7R9LYM3"/>
<organism evidence="1">
    <name type="scientific">Oppiella nova</name>
    <dbReference type="NCBI Taxonomy" id="334625"/>
    <lineage>
        <taxon>Eukaryota</taxon>
        <taxon>Metazoa</taxon>
        <taxon>Ecdysozoa</taxon>
        <taxon>Arthropoda</taxon>
        <taxon>Chelicerata</taxon>
        <taxon>Arachnida</taxon>
        <taxon>Acari</taxon>
        <taxon>Acariformes</taxon>
        <taxon>Sarcoptiformes</taxon>
        <taxon>Oribatida</taxon>
        <taxon>Brachypylina</taxon>
        <taxon>Oppioidea</taxon>
        <taxon>Oppiidae</taxon>
        <taxon>Oppiella</taxon>
    </lineage>
</organism>
<dbReference type="EMBL" id="CAJPVJ010004081">
    <property type="protein sequence ID" value="CAG2168270.1"/>
    <property type="molecule type" value="Genomic_DNA"/>
</dbReference>
<dbReference type="OrthoDB" id="6534871at2759"/>
<reference evidence="1" key="1">
    <citation type="submission" date="2020-11" db="EMBL/GenBank/DDBJ databases">
        <authorList>
            <person name="Tran Van P."/>
        </authorList>
    </citation>
    <scope>NUCLEOTIDE SEQUENCE</scope>
</reference>